<proteinExistence type="predicted"/>
<gene>
    <name evidence="3" type="ORF">MM415A01992_0004</name>
    <name evidence="2" type="ORF">MM415B01680_0015</name>
</gene>
<evidence type="ECO:0000313" key="3">
    <source>
        <dbReference type="EMBL" id="QJA74485.1"/>
    </source>
</evidence>
<evidence type="ECO:0000256" key="1">
    <source>
        <dbReference type="SAM" id="MobiDB-lite"/>
    </source>
</evidence>
<evidence type="ECO:0000313" key="2">
    <source>
        <dbReference type="EMBL" id="QJA57246.1"/>
    </source>
</evidence>
<dbReference type="EMBL" id="MT141262">
    <property type="protein sequence ID" value="QJA57246.1"/>
    <property type="molecule type" value="Genomic_DNA"/>
</dbReference>
<protein>
    <submittedName>
        <fullName evidence="2">Uncharacterized protein</fullName>
    </submittedName>
</protein>
<name>A0A6M3IIA6_9ZZZZ</name>
<sequence>MQEANQEPNAIELEQQPQDPGAIPGGEEPTEEAQLQEQVPVEEPPAWARTILEKAEALDKRLSREQVLTPPQGYQQYRPNVPQDLNMLDNNEMFRLLELKEHALREQQRWQKSDARWREYSEGKENWDEAQGKIVELVRSQGHDARLWDPEILHRIIDFDNAVKTAAKADVERAVEERMKKQLDASKAVLPRPGSGTGLKDKPPAQGATLTEREQWAARQAYKDTYGREPDMESGE</sequence>
<feature type="region of interest" description="Disordered" evidence="1">
    <location>
        <begin position="182"/>
        <end position="236"/>
    </location>
</feature>
<feature type="region of interest" description="Disordered" evidence="1">
    <location>
        <begin position="62"/>
        <end position="84"/>
    </location>
</feature>
<feature type="compositionally biased region" description="Basic and acidic residues" evidence="1">
    <location>
        <begin position="211"/>
        <end position="236"/>
    </location>
</feature>
<dbReference type="AlphaFoldDB" id="A0A6M3IIA6"/>
<accession>A0A6M3IIA6</accession>
<feature type="region of interest" description="Disordered" evidence="1">
    <location>
        <begin position="1"/>
        <end position="46"/>
    </location>
</feature>
<dbReference type="EMBL" id="MT142101">
    <property type="protein sequence ID" value="QJA74485.1"/>
    <property type="molecule type" value="Genomic_DNA"/>
</dbReference>
<organism evidence="2">
    <name type="scientific">viral metagenome</name>
    <dbReference type="NCBI Taxonomy" id="1070528"/>
    <lineage>
        <taxon>unclassified sequences</taxon>
        <taxon>metagenomes</taxon>
        <taxon>organismal metagenomes</taxon>
    </lineage>
</organism>
<reference evidence="2" key="1">
    <citation type="submission" date="2020-03" db="EMBL/GenBank/DDBJ databases">
        <title>The deep terrestrial virosphere.</title>
        <authorList>
            <person name="Holmfeldt K."/>
            <person name="Nilsson E."/>
            <person name="Simone D."/>
            <person name="Lopez-Fernandez M."/>
            <person name="Wu X."/>
            <person name="de Brujin I."/>
            <person name="Lundin D."/>
            <person name="Andersson A."/>
            <person name="Bertilsson S."/>
            <person name="Dopson M."/>
        </authorList>
    </citation>
    <scope>NUCLEOTIDE SEQUENCE</scope>
    <source>
        <strain evidence="3">MM415A01992</strain>
        <strain evidence="2">MM415B01680</strain>
    </source>
</reference>